<dbReference type="Pfam" id="PF14021">
    <property type="entry name" value="TNT"/>
    <property type="match status" value="1"/>
</dbReference>
<proteinExistence type="predicted"/>
<evidence type="ECO:0000313" key="4">
    <source>
        <dbReference type="Proteomes" id="UP000537989"/>
    </source>
</evidence>
<keyword evidence="1" id="KW-0732">Signal</keyword>
<evidence type="ECO:0000313" key="3">
    <source>
        <dbReference type="EMBL" id="KAF5230025.1"/>
    </source>
</evidence>
<dbReference type="PANTHER" id="PTHR42059:SF1">
    <property type="entry name" value="TNT DOMAIN-CONTAINING PROTEIN"/>
    <property type="match status" value="1"/>
</dbReference>
<dbReference type="InterPro" id="IPR053024">
    <property type="entry name" value="Fungal_surface_NADase"/>
</dbReference>
<dbReference type="Proteomes" id="UP000537989">
    <property type="component" value="Unassembled WGS sequence"/>
</dbReference>
<evidence type="ECO:0000256" key="1">
    <source>
        <dbReference type="SAM" id="SignalP"/>
    </source>
</evidence>
<accession>A0AAN6BWF9</accession>
<dbReference type="InterPro" id="IPR025331">
    <property type="entry name" value="TNT"/>
</dbReference>
<feature type="chain" id="PRO_5042813800" description="TNT domain-containing protein" evidence="1">
    <location>
        <begin position="18"/>
        <end position="323"/>
    </location>
</feature>
<sequence>MLFQSLLLSSLLVCSLAGILFQQHPSKPTLPPYDCTTNRPSGCLGCNVRWNKSLEDQYICGDKRLGPKALPVGLPLGTYVAGYDRFGNKSTNDFLVDWWNTTMVWDERINALREHGWIYPPLNGFALDQDGIPMKSYVDLEVGMLVDRFGEATGRFIAPATAPFAQRALPPQSLNPGQDGKFPNDYHVYNVTKPFTVLSGSIKPWFGQPGYGVQFFLGIGTKVQDHITMGNLKEFAIVSLLFAVGVYAKNGCGFPDGPYCVSLGRASDGLEVFRDNDGCCLLPLRCGNEAGVNCRRENEGPNGLPINRKRAVQRRGAQKNYRA</sequence>
<reference evidence="3 4" key="1">
    <citation type="submission" date="2020-02" db="EMBL/GenBank/DDBJ databases">
        <title>Identification and distribution of gene clusters putatively required for synthesis of sphingolipid metabolism inhibitors in phylogenetically diverse species of the filamentous fungus Fusarium.</title>
        <authorList>
            <person name="Kim H.-S."/>
            <person name="Busman M."/>
            <person name="Brown D.W."/>
            <person name="Divon H."/>
            <person name="Uhlig S."/>
            <person name="Proctor R.H."/>
        </authorList>
    </citation>
    <scope>NUCLEOTIDE SEQUENCE [LARGE SCALE GENOMIC DNA]</scope>
    <source>
        <strain evidence="3 4">NRRL 2903</strain>
    </source>
</reference>
<name>A0AAN6BWF9_FUSAU</name>
<gene>
    <name evidence="3" type="ORF">FAUST_10048</name>
</gene>
<comment type="caution">
    <text evidence="3">The sequence shown here is derived from an EMBL/GenBank/DDBJ whole genome shotgun (WGS) entry which is preliminary data.</text>
</comment>
<dbReference type="PANTHER" id="PTHR42059">
    <property type="entry name" value="TNT DOMAIN-CONTAINING PROTEIN"/>
    <property type="match status" value="1"/>
</dbReference>
<dbReference type="EMBL" id="JAAMOD010000368">
    <property type="protein sequence ID" value="KAF5230025.1"/>
    <property type="molecule type" value="Genomic_DNA"/>
</dbReference>
<keyword evidence="4" id="KW-1185">Reference proteome</keyword>
<organism evidence="3 4">
    <name type="scientific">Fusarium austroamericanum</name>
    <dbReference type="NCBI Taxonomy" id="282268"/>
    <lineage>
        <taxon>Eukaryota</taxon>
        <taxon>Fungi</taxon>
        <taxon>Dikarya</taxon>
        <taxon>Ascomycota</taxon>
        <taxon>Pezizomycotina</taxon>
        <taxon>Sordariomycetes</taxon>
        <taxon>Hypocreomycetidae</taxon>
        <taxon>Hypocreales</taxon>
        <taxon>Nectriaceae</taxon>
        <taxon>Fusarium</taxon>
    </lineage>
</organism>
<feature type="domain" description="TNT" evidence="2">
    <location>
        <begin position="140"/>
        <end position="234"/>
    </location>
</feature>
<feature type="signal peptide" evidence="1">
    <location>
        <begin position="1"/>
        <end position="17"/>
    </location>
</feature>
<evidence type="ECO:0000259" key="2">
    <source>
        <dbReference type="Pfam" id="PF14021"/>
    </source>
</evidence>
<dbReference type="GO" id="GO:0050135">
    <property type="term" value="F:NADP+ nucleosidase activity"/>
    <property type="evidence" value="ECO:0007669"/>
    <property type="project" value="InterPro"/>
</dbReference>
<dbReference type="AlphaFoldDB" id="A0AAN6BWF9"/>
<protein>
    <recommendedName>
        <fullName evidence="2">TNT domain-containing protein</fullName>
    </recommendedName>
</protein>